<evidence type="ECO:0000259" key="1">
    <source>
        <dbReference type="Pfam" id="PF01712"/>
    </source>
</evidence>
<dbReference type="Pfam" id="PF01712">
    <property type="entry name" value="dNK"/>
    <property type="match status" value="1"/>
</dbReference>
<protein>
    <recommendedName>
        <fullName evidence="1">Deoxynucleoside kinase domain-containing protein</fullName>
    </recommendedName>
</protein>
<dbReference type="EMBL" id="OC854822">
    <property type="protein sequence ID" value="CAD7620472.1"/>
    <property type="molecule type" value="Genomic_DNA"/>
</dbReference>
<dbReference type="Proteomes" id="UP000759131">
    <property type="component" value="Unassembled WGS sequence"/>
</dbReference>
<dbReference type="InterPro" id="IPR027417">
    <property type="entry name" value="P-loop_NTPase"/>
</dbReference>
<dbReference type="SUPFAM" id="SSF52540">
    <property type="entry name" value="P-loop containing nucleoside triphosphate hydrolases"/>
    <property type="match status" value="1"/>
</dbReference>
<evidence type="ECO:0000313" key="3">
    <source>
        <dbReference type="Proteomes" id="UP000759131"/>
    </source>
</evidence>
<dbReference type="GO" id="GO:0006120">
    <property type="term" value="P:mitochondrial electron transport, NADH to ubiquinone"/>
    <property type="evidence" value="ECO:0007669"/>
    <property type="project" value="TreeGrafter"/>
</dbReference>
<feature type="domain" description="Deoxynucleoside kinase" evidence="1">
    <location>
        <begin position="90"/>
        <end position="307"/>
    </location>
</feature>
<dbReference type="Gene3D" id="3.40.50.300">
    <property type="entry name" value="P-loop containing nucleotide triphosphate hydrolases"/>
    <property type="match status" value="1"/>
</dbReference>
<organism evidence="2">
    <name type="scientific">Medioppia subpectinata</name>
    <dbReference type="NCBI Taxonomy" id="1979941"/>
    <lineage>
        <taxon>Eukaryota</taxon>
        <taxon>Metazoa</taxon>
        <taxon>Ecdysozoa</taxon>
        <taxon>Arthropoda</taxon>
        <taxon>Chelicerata</taxon>
        <taxon>Arachnida</taxon>
        <taxon>Acari</taxon>
        <taxon>Acariformes</taxon>
        <taxon>Sarcoptiformes</taxon>
        <taxon>Oribatida</taxon>
        <taxon>Brachypylina</taxon>
        <taxon>Oppioidea</taxon>
        <taxon>Oppiidae</taxon>
        <taxon>Medioppia</taxon>
    </lineage>
</organism>
<reference evidence="2" key="1">
    <citation type="submission" date="2020-11" db="EMBL/GenBank/DDBJ databases">
        <authorList>
            <person name="Tran Van P."/>
        </authorList>
    </citation>
    <scope>NUCLEOTIDE SEQUENCE</scope>
</reference>
<accession>A0A7R9PU75</accession>
<gene>
    <name evidence="2" type="ORF">OSB1V03_LOCUS958</name>
</gene>
<dbReference type="GO" id="GO:0005739">
    <property type="term" value="C:mitochondrion"/>
    <property type="evidence" value="ECO:0007669"/>
    <property type="project" value="GOC"/>
</dbReference>
<name>A0A7R9PU75_9ACAR</name>
<dbReference type="AlphaFoldDB" id="A0A7R9PU75"/>
<evidence type="ECO:0000313" key="2">
    <source>
        <dbReference type="EMBL" id="CAD7620472.1"/>
    </source>
</evidence>
<dbReference type="InterPro" id="IPR050566">
    <property type="entry name" value="Deoxyribonucleoside_kinase"/>
</dbReference>
<dbReference type="OrthoDB" id="17400at2759"/>
<dbReference type="PANTHER" id="PTHR10513">
    <property type="entry name" value="DEOXYNUCLEOSIDE KINASE"/>
    <property type="match status" value="1"/>
</dbReference>
<sequence>MSFTRLLCSTKLINGLNCGLNGRSVLMRAEPLVKTSRATLIGVDQMDPEVMANKPKPWPYKTKRHYMYWHYILDLDVTAARMDCNSKIVVIEGNKASGKEVVAKELAKHFGMHYMPEPDLEDMYINHNGFDYRSLNKYLSPIVQAVDEKMYYEDPHHKGVHWMKMFFYRKRFEQYIEALAHFYNTGQGVILERSPYSDFVFTEAMNKCGYFTDNATDYYYRVRHRTIFKLQRPHLVIYLDVSPEECLRRIKERNIPHEVNSKVLTKEYLQIIGDQYKKRFLPEIAKHSEVMIYDWNQLGDMEDMIDDIEKVNLEDWDPHFEKFEDWNLWEEDLWEIQRHRFTNKKDELVANISTVPVYDVDDLCIDQESAEHRDKIYEAMVPNYEILPSYDPANTSLMTRLFRWKLPYREWSEFNLRHPFY</sequence>
<dbReference type="PANTHER" id="PTHR10513:SF15">
    <property type="entry name" value="NADH DEHYDROGENASE [UBIQUINONE] 1 ALPHA SUBCOMPLEX SUBUNIT 10, MITOCHONDRIAL"/>
    <property type="match status" value="1"/>
</dbReference>
<dbReference type="EMBL" id="CAJPIZ010000247">
    <property type="protein sequence ID" value="CAG2100902.1"/>
    <property type="molecule type" value="Genomic_DNA"/>
</dbReference>
<keyword evidence="3" id="KW-1185">Reference proteome</keyword>
<dbReference type="InterPro" id="IPR031314">
    <property type="entry name" value="DNK_dom"/>
</dbReference>
<proteinExistence type="predicted"/>